<dbReference type="InterPro" id="IPR001878">
    <property type="entry name" value="Znf_CCHC"/>
</dbReference>
<name>A0A6L2K5N8_TANCI</name>
<keyword evidence="4" id="KW-0378">Hydrolase</keyword>
<feature type="region of interest" description="Disordered" evidence="6">
    <location>
        <begin position="194"/>
        <end position="275"/>
    </location>
</feature>
<dbReference type="InterPro" id="IPR041588">
    <property type="entry name" value="Integrase_H2C2"/>
</dbReference>
<evidence type="ECO:0000259" key="7">
    <source>
        <dbReference type="PROSITE" id="PS50158"/>
    </source>
</evidence>
<dbReference type="GO" id="GO:0003676">
    <property type="term" value="F:nucleic acid binding"/>
    <property type="evidence" value="ECO:0007669"/>
    <property type="project" value="InterPro"/>
</dbReference>
<keyword evidence="1" id="KW-0808">Transferase</keyword>
<protein>
    <submittedName>
        <fullName evidence="8">Reverse transcriptase domain-containing protein</fullName>
    </submittedName>
</protein>
<dbReference type="InterPro" id="IPR021109">
    <property type="entry name" value="Peptidase_aspartic_dom_sf"/>
</dbReference>
<dbReference type="GO" id="GO:0008270">
    <property type="term" value="F:zinc ion binding"/>
    <property type="evidence" value="ECO:0007669"/>
    <property type="project" value="UniProtKB-KW"/>
</dbReference>
<keyword evidence="3" id="KW-0540">Nuclease</keyword>
<evidence type="ECO:0000256" key="4">
    <source>
        <dbReference type="ARBA" id="ARBA00022759"/>
    </source>
</evidence>
<dbReference type="SMART" id="SM00343">
    <property type="entry name" value="ZnF_C2HC"/>
    <property type="match status" value="2"/>
</dbReference>
<feature type="compositionally biased region" description="Acidic residues" evidence="6">
    <location>
        <begin position="263"/>
        <end position="275"/>
    </location>
</feature>
<proteinExistence type="predicted"/>
<dbReference type="PANTHER" id="PTHR37984:SF5">
    <property type="entry name" value="PROTEIN NYNRIN-LIKE"/>
    <property type="match status" value="1"/>
</dbReference>
<keyword evidence="8" id="KW-0695">RNA-directed DNA polymerase</keyword>
<sequence>MAASAIIISSDSSDESVGSPPSRVILFGNTPTVIPSTSVITPETSAIAPVISYAAPVVETTIAASPTGLCGLVPYSDSDSDSPDEMAYPEYITPRPTTSSFLFTDSSKDSDPSEASDFSNALPSQDPYVTTIACWRSRVTTHLSSPSDFPIALVTALPGTLVSPRLAYPSVRALRHSEAFRRWCATPLSTFYPPTTSESSSGDSSKRPLHSSSHSAGPSRKRCRSPANFVPSSTPVTGSLAPTRANLLPPRKRFRNSYSSETSMEEDTEIDTTEIEDGRELDIVDGDDVRDHIEVDPRDDREETMTNTRSGMTPVAIEEMINRHVAEALEAHEVNMSFGLENGNGNGNGNGGNRNGNGGNGENGNGQGGNGNGDGRGDRPVARECTYQDFMKCQPLNFKGTEGVVGLIRWCKKMETVFHISNCPKRYQVKYATCTLLDSALTWWNSHKRTIGTDAAYTLSLRELMKLMTKVYFLRKPTRLQDVVRIANNLMDKKLKGYVVKNAENKRKFDTNHRDHHRKQPPFKRQNTRGQCTVRCHNCRRIRHLARDYRSVMAVITQGTLRKNQKVVTCFECGAQGYYQKNCPKVKNQNRGNKERVPDARGKAYVIGGGDANPGSNTVTGVSYAVELADERTSEISTVLRGCTLGLLGHPFNIDLMPIDLSSFDVIIGMDWLAKNHATKEEHDAHLRLILELLKKEELHAKFSKCDFWLPKTEARKDENYGAEDLGGMIKKLEPRADGTLCLKNRSWIPCFGNLRALIMHESHKSKYLIHPGTDKMYQDLKKLYWWPNMKAETATYVGKCMTYAKGKRLDGETNETILEGSSLETWSAGFDHLRS</sequence>
<evidence type="ECO:0000256" key="2">
    <source>
        <dbReference type="ARBA" id="ARBA00022695"/>
    </source>
</evidence>
<keyword evidence="2" id="KW-0548">Nucleotidyltransferase</keyword>
<evidence type="ECO:0000256" key="6">
    <source>
        <dbReference type="SAM" id="MobiDB-lite"/>
    </source>
</evidence>
<keyword evidence="4" id="KW-0255">Endonuclease</keyword>
<feature type="domain" description="CCHC-type" evidence="7">
    <location>
        <begin position="570"/>
        <end position="585"/>
    </location>
</feature>
<dbReference type="GO" id="GO:0003964">
    <property type="term" value="F:RNA-directed DNA polymerase activity"/>
    <property type="evidence" value="ECO:0007669"/>
    <property type="project" value="UniProtKB-KW"/>
</dbReference>
<dbReference type="AlphaFoldDB" id="A0A6L2K5N8"/>
<dbReference type="EMBL" id="BKCJ010001701">
    <property type="protein sequence ID" value="GEU43375.1"/>
    <property type="molecule type" value="Genomic_DNA"/>
</dbReference>
<dbReference type="Pfam" id="PF08284">
    <property type="entry name" value="RVP_2"/>
    <property type="match status" value="1"/>
</dbReference>
<feature type="region of interest" description="Disordered" evidence="6">
    <location>
        <begin position="340"/>
        <end position="380"/>
    </location>
</feature>
<evidence type="ECO:0000256" key="5">
    <source>
        <dbReference type="PROSITE-ProRule" id="PRU00047"/>
    </source>
</evidence>
<dbReference type="CDD" id="cd00303">
    <property type="entry name" value="retropepsin_like"/>
    <property type="match status" value="1"/>
</dbReference>
<organism evidence="8">
    <name type="scientific">Tanacetum cinerariifolium</name>
    <name type="common">Dalmatian daisy</name>
    <name type="synonym">Chrysanthemum cinerariifolium</name>
    <dbReference type="NCBI Taxonomy" id="118510"/>
    <lineage>
        <taxon>Eukaryota</taxon>
        <taxon>Viridiplantae</taxon>
        <taxon>Streptophyta</taxon>
        <taxon>Embryophyta</taxon>
        <taxon>Tracheophyta</taxon>
        <taxon>Spermatophyta</taxon>
        <taxon>Magnoliopsida</taxon>
        <taxon>eudicotyledons</taxon>
        <taxon>Gunneridae</taxon>
        <taxon>Pentapetalae</taxon>
        <taxon>asterids</taxon>
        <taxon>campanulids</taxon>
        <taxon>Asterales</taxon>
        <taxon>Asteraceae</taxon>
        <taxon>Asteroideae</taxon>
        <taxon>Anthemideae</taxon>
        <taxon>Anthemidinae</taxon>
        <taxon>Tanacetum</taxon>
    </lineage>
</organism>
<keyword evidence="5" id="KW-0862">Zinc</keyword>
<evidence type="ECO:0000256" key="3">
    <source>
        <dbReference type="ARBA" id="ARBA00022722"/>
    </source>
</evidence>
<dbReference type="PROSITE" id="PS50158">
    <property type="entry name" value="ZF_CCHC"/>
    <property type="match status" value="1"/>
</dbReference>
<dbReference type="Gene3D" id="2.40.70.10">
    <property type="entry name" value="Acid Proteases"/>
    <property type="match status" value="1"/>
</dbReference>
<dbReference type="Pfam" id="PF17921">
    <property type="entry name" value="Integrase_H2C2"/>
    <property type="match status" value="1"/>
</dbReference>
<evidence type="ECO:0000313" key="8">
    <source>
        <dbReference type="EMBL" id="GEU43375.1"/>
    </source>
</evidence>
<gene>
    <name evidence="8" type="ORF">Tci_015353</name>
</gene>
<comment type="caution">
    <text evidence="8">The sequence shown here is derived from an EMBL/GenBank/DDBJ whole genome shotgun (WGS) entry which is preliminary data.</text>
</comment>
<dbReference type="Gene3D" id="4.10.60.10">
    <property type="entry name" value="Zinc finger, CCHC-type"/>
    <property type="match status" value="1"/>
</dbReference>
<reference evidence="8" key="1">
    <citation type="journal article" date="2019" name="Sci. Rep.">
        <title>Draft genome of Tanacetum cinerariifolium, the natural source of mosquito coil.</title>
        <authorList>
            <person name="Yamashiro T."/>
            <person name="Shiraishi A."/>
            <person name="Satake H."/>
            <person name="Nakayama K."/>
        </authorList>
    </citation>
    <scope>NUCLEOTIDE SEQUENCE</scope>
</reference>
<feature type="compositionally biased region" description="Gly residues" evidence="6">
    <location>
        <begin position="342"/>
        <end position="374"/>
    </location>
</feature>
<feature type="region of interest" description="Disordered" evidence="6">
    <location>
        <begin position="97"/>
        <end position="122"/>
    </location>
</feature>
<evidence type="ECO:0000256" key="1">
    <source>
        <dbReference type="ARBA" id="ARBA00022679"/>
    </source>
</evidence>
<keyword evidence="5" id="KW-0863">Zinc-finger</keyword>
<dbReference type="GO" id="GO:0004519">
    <property type="term" value="F:endonuclease activity"/>
    <property type="evidence" value="ECO:0007669"/>
    <property type="project" value="UniProtKB-KW"/>
</dbReference>
<dbReference type="PANTHER" id="PTHR37984">
    <property type="entry name" value="PROTEIN CBG26694"/>
    <property type="match status" value="1"/>
</dbReference>
<dbReference type="Gene3D" id="1.10.340.70">
    <property type="match status" value="1"/>
</dbReference>
<accession>A0A6L2K5N8</accession>
<keyword evidence="5" id="KW-0479">Metal-binding</keyword>
<dbReference type="InterPro" id="IPR050951">
    <property type="entry name" value="Retrovirus_Pol_polyprotein"/>
</dbReference>